<dbReference type="RefSeq" id="WP_405280694.1">
    <property type="nucleotide sequence ID" value="NZ_CP144380.1"/>
</dbReference>
<sequence length="113" mass="12477">MINPHDVPAGQVKGDLLKRAYIALIFAIRSTEGSTEQIADESWDLFRRVVALVVHEQLEESHLVSAIRDQMDLVAERLRHLSGVAWDLRHSSEATRALVNAVVAQAAPGARSK</sequence>
<protein>
    <submittedName>
        <fullName evidence="1">Uncharacterized protein</fullName>
    </submittedName>
</protein>
<dbReference type="Proteomes" id="UP001484239">
    <property type="component" value="Unassembled WGS sequence"/>
</dbReference>
<dbReference type="EMBL" id="JBBHLI010000008">
    <property type="protein sequence ID" value="MEK9502007.1"/>
    <property type="molecule type" value="Genomic_DNA"/>
</dbReference>
<comment type="caution">
    <text evidence="1">The sequence shown here is derived from an EMBL/GenBank/DDBJ whole genome shotgun (WGS) entry which is preliminary data.</text>
</comment>
<evidence type="ECO:0000313" key="2">
    <source>
        <dbReference type="Proteomes" id="UP001484239"/>
    </source>
</evidence>
<proteinExistence type="predicted"/>
<accession>A0ABU9EB89</accession>
<name>A0ABU9EB89_9BACT</name>
<evidence type="ECO:0000313" key="1">
    <source>
        <dbReference type="EMBL" id="MEK9502007.1"/>
    </source>
</evidence>
<keyword evidence="2" id="KW-1185">Reference proteome</keyword>
<reference evidence="1 2" key="1">
    <citation type="submission" date="2024-02" db="EMBL/GenBank/DDBJ databases">
        <title>A novel Gemmatimonadota bacterium.</title>
        <authorList>
            <person name="Du Z.-J."/>
            <person name="Ye Y.-Q."/>
        </authorList>
    </citation>
    <scope>NUCLEOTIDE SEQUENCE [LARGE SCALE GENOMIC DNA]</scope>
    <source>
        <strain evidence="1 2">DH-20</strain>
    </source>
</reference>
<gene>
    <name evidence="1" type="ORF">WI372_13520</name>
</gene>
<organism evidence="1 2">
    <name type="scientific">Gaopeijia maritima</name>
    <dbReference type="NCBI Taxonomy" id="3119007"/>
    <lineage>
        <taxon>Bacteria</taxon>
        <taxon>Pseudomonadati</taxon>
        <taxon>Gemmatimonadota</taxon>
        <taxon>Longimicrobiia</taxon>
        <taxon>Gaopeijiales</taxon>
        <taxon>Gaopeijiaceae</taxon>
        <taxon>Gaopeijia</taxon>
    </lineage>
</organism>